<keyword evidence="8" id="KW-1185">Reference proteome</keyword>
<dbReference type="InterPro" id="IPR036634">
    <property type="entry name" value="PRD_sf"/>
</dbReference>
<evidence type="ECO:0000259" key="5">
    <source>
        <dbReference type="PROSITE" id="PS51094"/>
    </source>
</evidence>
<dbReference type="InterPro" id="IPR016152">
    <property type="entry name" value="PTrfase/Anion_transptr"/>
</dbReference>
<dbReference type="Gene3D" id="1.10.1790.10">
    <property type="entry name" value="PRD domain"/>
    <property type="match status" value="1"/>
</dbReference>
<dbReference type="InterPro" id="IPR050661">
    <property type="entry name" value="BglG_antiterminators"/>
</dbReference>
<name>A0ABV1D661_9FIRM</name>
<dbReference type="Pfam" id="PF05043">
    <property type="entry name" value="Mga"/>
    <property type="match status" value="1"/>
</dbReference>
<comment type="caution">
    <text evidence="7">The sequence shown here is derived from an EMBL/GenBank/DDBJ whole genome shotgun (WGS) entry which is preliminary data.</text>
</comment>
<dbReference type="Pfam" id="PF00874">
    <property type="entry name" value="PRD"/>
    <property type="match status" value="1"/>
</dbReference>
<feature type="domain" description="PRD" evidence="6">
    <location>
        <begin position="287"/>
        <end position="394"/>
    </location>
</feature>
<dbReference type="PANTHER" id="PTHR30185:SF12">
    <property type="entry name" value="TRANSCRIPTIONAL REGULATOR MANR"/>
    <property type="match status" value="1"/>
</dbReference>
<dbReference type="RefSeq" id="WP_008717238.1">
    <property type="nucleotide sequence ID" value="NZ_JBBMFM010000043.1"/>
</dbReference>
<dbReference type="Pfam" id="PF00359">
    <property type="entry name" value="PTS_EIIA_2"/>
    <property type="match status" value="1"/>
</dbReference>
<organism evidence="7 8">
    <name type="scientific">Enterocloster hominis</name>
    <name type="common">ex Hitch et al. 2024</name>
    <dbReference type="NCBI Taxonomy" id="1917870"/>
    <lineage>
        <taxon>Bacteria</taxon>
        <taxon>Bacillati</taxon>
        <taxon>Bacillota</taxon>
        <taxon>Clostridia</taxon>
        <taxon>Lachnospirales</taxon>
        <taxon>Lachnospiraceae</taxon>
        <taxon>Enterocloster</taxon>
    </lineage>
</organism>
<keyword evidence="3" id="KW-0010">Activator</keyword>
<evidence type="ECO:0000259" key="6">
    <source>
        <dbReference type="PROSITE" id="PS51372"/>
    </source>
</evidence>
<dbReference type="InterPro" id="IPR036388">
    <property type="entry name" value="WH-like_DNA-bd_sf"/>
</dbReference>
<reference evidence="7 8" key="1">
    <citation type="submission" date="2024-03" db="EMBL/GenBank/DDBJ databases">
        <title>Human intestinal bacterial collection.</title>
        <authorList>
            <person name="Pauvert C."/>
            <person name="Hitch T.C.A."/>
            <person name="Clavel T."/>
        </authorList>
    </citation>
    <scope>NUCLEOTIDE SEQUENCE [LARGE SCALE GENOMIC DNA]</scope>
    <source>
        <strain evidence="7 8">CLA-SR-H021</strain>
    </source>
</reference>
<keyword evidence="1" id="KW-0677">Repeat</keyword>
<protein>
    <submittedName>
        <fullName evidence="7">PRD domain-containing protein</fullName>
    </submittedName>
</protein>
<evidence type="ECO:0000256" key="1">
    <source>
        <dbReference type="ARBA" id="ARBA00022737"/>
    </source>
</evidence>
<dbReference type="SUPFAM" id="SSF55804">
    <property type="entry name" value="Phoshotransferase/anion transport protein"/>
    <property type="match status" value="1"/>
</dbReference>
<dbReference type="InterPro" id="IPR011608">
    <property type="entry name" value="PRD"/>
</dbReference>
<evidence type="ECO:0000313" key="7">
    <source>
        <dbReference type="EMBL" id="MEQ2425856.1"/>
    </source>
</evidence>
<dbReference type="PROSITE" id="PS51094">
    <property type="entry name" value="PTS_EIIA_TYPE_2"/>
    <property type="match status" value="1"/>
</dbReference>
<evidence type="ECO:0000256" key="3">
    <source>
        <dbReference type="ARBA" id="ARBA00023159"/>
    </source>
</evidence>
<dbReference type="SUPFAM" id="SSF63520">
    <property type="entry name" value="PTS-regulatory domain, PRD"/>
    <property type="match status" value="1"/>
</dbReference>
<dbReference type="InterPro" id="IPR002178">
    <property type="entry name" value="PTS_EIIA_type-2_dom"/>
</dbReference>
<accession>A0ABV1D661</accession>
<sequence length="635" mass="72590">MKKKRENAILMKLIRDGSCTIRQLALLCDVSYKTIQNDIKDINRKLGQNGFACKIVTQSGVGVVLGNTGDECLDEVCALFQDKGEARGEYDKEYESLRIAYWLLLEDYVKMDDICEKLALSRTVTAELLNQSKQLLKAYGIQVASKPYYGLYAKGTESSIRIFLFEHLIRRSGKDVACLLGDSQINPALMEGVVVLIRNHNVSVTDEILEQLLCYVEIMAIRIRKQAHIEAGLVERDVTSFESILSEKIAVTVSYELDTRIEEPEVDWIYRFVVGKLQNKASQDEETDSAVLESVFHAILELCQEKYGYDFSQDIDFYSSLSIHLNALFKRARNNNYSINPMIDEMKTYSLLAYDIAFDLSLLINDRLGVCLPDDEISYLAIYLHLAIERKKRNIVPKRLLVVCPTGRGMSELIGYHIKKQFGEYISELKTCGYYELDHVDYSQYDYLFTLKPLERTVPLPVIEFALDESSIKSAKRKVLGKHDKLPLLCMTPQELFFPDIKAADKPDALRQIIERVGKAVKLKESFYESVMEREKIVATELPNGFAFPHPLGTDMAECSFFSISVLSNPIRWKHRKIQIVLLTYVKGKVTSDLEQFYESFATLVSNKEYAVSLIENPTYEKLVEVAREISRLIH</sequence>
<keyword evidence="2" id="KW-0805">Transcription regulation</keyword>
<dbReference type="PANTHER" id="PTHR30185">
    <property type="entry name" value="CRYPTIC BETA-GLUCOSIDE BGL OPERON ANTITERMINATOR"/>
    <property type="match status" value="1"/>
</dbReference>
<dbReference type="PROSITE" id="PS51372">
    <property type="entry name" value="PRD_2"/>
    <property type="match status" value="1"/>
</dbReference>
<gene>
    <name evidence="7" type="ORF">WMQ36_12820</name>
</gene>
<evidence type="ECO:0000256" key="2">
    <source>
        <dbReference type="ARBA" id="ARBA00023015"/>
    </source>
</evidence>
<evidence type="ECO:0000256" key="4">
    <source>
        <dbReference type="ARBA" id="ARBA00023163"/>
    </source>
</evidence>
<dbReference type="EMBL" id="JBBMFM010000043">
    <property type="protein sequence ID" value="MEQ2425856.1"/>
    <property type="molecule type" value="Genomic_DNA"/>
</dbReference>
<dbReference type="CDD" id="cd05568">
    <property type="entry name" value="PTS_IIB_bgl_like"/>
    <property type="match status" value="1"/>
</dbReference>
<evidence type="ECO:0000313" key="8">
    <source>
        <dbReference type="Proteomes" id="UP001454086"/>
    </source>
</evidence>
<proteinExistence type="predicted"/>
<dbReference type="Proteomes" id="UP001454086">
    <property type="component" value="Unassembled WGS sequence"/>
</dbReference>
<dbReference type="Gene3D" id="3.40.930.10">
    <property type="entry name" value="Mannitol-specific EII, Chain A"/>
    <property type="match status" value="1"/>
</dbReference>
<feature type="domain" description="PTS EIIA type-2" evidence="5">
    <location>
        <begin position="490"/>
        <end position="630"/>
    </location>
</feature>
<keyword evidence="4" id="KW-0804">Transcription</keyword>
<dbReference type="Gene3D" id="1.10.10.10">
    <property type="entry name" value="Winged helix-like DNA-binding domain superfamily/Winged helix DNA-binding domain"/>
    <property type="match status" value="1"/>
</dbReference>
<dbReference type="InterPro" id="IPR007737">
    <property type="entry name" value="Mga_HTH"/>
</dbReference>